<dbReference type="GO" id="GO:0003700">
    <property type="term" value="F:DNA-binding transcription factor activity"/>
    <property type="evidence" value="ECO:0007669"/>
    <property type="project" value="InterPro"/>
</dbReference>
<organism evidence="6 7">
    <name type="scientific">Rubus argutus</name>
    <name type="common">Southern blackberry</name>
    <dbReference type="NCBI Taxonomy" id="59490"/>
    <lineage>
        <taxon>Eukaryota</taxon>
        <taxon>Viridiplantae</taxon>
        <taxon>Streptophyta</taxon>
        <taxon>Embryophyta</taxon>
        <taxon>Tracheophyta</taxon>
        <taxon>Spermatophyta</taxon>
        <taxon>Magnoliopsida</taxon>
        <taxon>eudicotyledons</taxon>
        <taxon>Gunneridae</taxon>
        <taxon>Pentapetalae</taxon>
        <taxon>rosids</taxon>
        <taxon>fabids</taxon>
        <taxon>Rosales</taxon>
        <taxon>Rosaceae</taxon>
        <taxon>Rosoideae</taxon>
        <taxon>Rosoideae incertae sedis</taxon>
        <taxon>Rubus</taxon>
    </lineage>
</organism>
<protein>
    <recommendedName>
        <fullName evidence="5">HTH myb-type domain-containing protein</fullName>
    </recommendedName>
</protein>
<keyword evidence="4" id="KW-0539">Nucleus</keyword>
<evidence type="ECO:0000256" key="2">
    <source>
        <dbReference type="ARBA" id="ARBA00023015"/>
    </source>
</evidence>
<dbReference type="InterPro" id="IPR046955">
    <property type="entry name" value="PHR1-like"/>
</dbReference>
<comment type="caution">
    <text evidence="6">The sequence shown here is derived from an EMBL/GenBank/DDBJ whole genome shotgun (WGS) entry which is preliminary data.</text>
</comment>
<keyword evidence="3" id="KW-0804">Transcription</keyword>
<accession>A0AAW1XJR8</accession>
<dbReference type="GO" id="GO:0003677">
    <property type="term" value="F:DNA binding"/>
    <property type="evidence" value="ECO:0007669"/>
    <property type="project" value="InterPro"/>
</dbReference>
<dbReference type="PANTHER" id="PTHR31314">
    <property type="entry name" value="MYB FAMILY TRANSCRIPTION FACTOR PHL7-LIKE"/>
    <property type="match status" value="1"/>
</dbReference>
<dbReference type="Proteomes" id="UP001457282">
    <property type="component" value="Unassembled WGS sequence"/>
</dbReference>
<gene>
    <name evidence="6" type="ORF">M0R45_012869</name>
</gene>
<evidence type="ECO:0000313" key="7">
    <source>
        <dbReference type="Proteomes" id="UP001457282"/>
    </source>
</evidence>
<dbReference type="InterPro" id="IPR009057">
    <property type="entry name" value="Homeodomain-like_sf"/>
</dbReference>
<dbReference type="SUPFAM" id="SSF46689">
    <property type="entry name" value="Homeodomain-like"/>
    <property type="match status" value="1"/>
</dbReference>
<comment type="subcellular location">
    <subcellularLocation>
        <location evidence="1">Nucleus</location>
    </subcellularLocation>
</comment>
<dbReference type="FunFam" id="1.10.10.60:FF:000002">
    <property type="entry name" value="Myb family transcription factor"/>
    <property type="match status" value="1"/>
</dbReference>
<dbReference type="GO" id="GO:0005634">
    <property type="term" value="C:nucleus"/>
    <property type="evidence" value="ECO:0007669"/>
    <property type="project" value="UniProtKB-SubCell"/>
</dbReference>
<feature type="domain" description="HTH myb-type" evidence="5">
    <location>
        <begin position="64"/>
        <end position="124"/>
    </location>
</feature>
<dbReference type="EMBL" id="JBEDUW010000003">
    <property type="protein sequence ID" value="KAK9936002.1"/>
    <property type="molecule type" value="Genomic_DNA"/>
</dbReference>
<dbReference type="Pfam" id="PF00249">
    <property type="entry name" value="Myb_DNA-binding"/>
    <property type="match status" value="1"/>
</dbReference>
<dbReference type="PANTHER" id="PTHR31314:SF84">
    <property type="entry name" value="HOMEODOMAIN-LIKE SUPERFAMILY PROTEIN-RELATED"/>
    <property type="match status" value="1"/>
</dbReference>
<keyword evidence="2" id="KW-0805">Transcription regulation</keyword>
<evidence type="ECO:0000256" key="4">
    <source>
        <dbReference type="ARBA" id="ARBA00023242"/>
    </source>
</evidence>
<dbReference type="InterPro" id="IPR001005">
    <property type="entry name" value="SANT/Myb"/>
</dbReference>
<dbReference type="AlphaFoldDB" id="A0AAW1XJR8"/>
<reference evidence="6 7" key="1">
    <citation type="journal article" date="2023" name="G3 (Bethesda)">
        <title>A chromosome-length genome assembly and annotation of blackberry (Rubus argutus, cv. 'Hillquist').</title>
        <authorList>
            <person name="Bruna T."/>
            <person name="Aryal R."/>
            <person name="Dudchenko O."/>
            <person name="Sargent D.J."/>
            <person name="Mead D."/>
            <person name="Buti M."/>
            <person name="Cavallini A."/>
            <person name="Hytonen T."/>
            <person name="Andres J."/>
            <person name="Pham M."/>
            <person name="Weisz D."/>
            <person name="Mascagni F."/>
            <person name="Usai G."/>
            <person name="Natali L."/>
            <person name="Bassil N."/>
            <person name="Fernandez G.E."/>
            <person name="Lomsadze A."/>
            <person name="Armour M."/>
            <person name="Olukolu B."/>
            <person name="Poorten T."/>
            <person name="Britton C."/>
            <person name="Davik J."/>
            <person name="Ashrafi H."/>
            <person name="Aiden E.L."/>
            <person name="Borodovsky M."/>
            <person name="Worthington M."/>
        </authorList>
    </citation>
    <scope>NUCLEOTIDE SEQUENCE [LARGE SCALE GENOMIC DNA]</scope>
    <source>
        <strain evidence="6">PI 553951</strain>
    </source>
</reference>
<dbReference type="Gene3D" id="1.10.10.60">
    <property type="entry name" value="Homeodomain-like"/>
    <property type="match status" value="1"/>
</dbReference>
<evidence type="ECO:0000313" key="6">
    <source>
        <dbReference type="EMBL" id="KAK9936002.1"/>
    </source>
</evidence>
<dbReference type="NCBIfam" id="TIGR01557">
    <property type="entry name" value="myb_SHAQKYF"/>
    <property type="match status" value="1"/>
</dbReference>
<proteinExistence type="predicted"/>
<name>A0AAW1XJR8_RUBAR</name>
<dbReference type="PROSITE" id="PS51294">
    <property type="entry name" value="HTH_MYB"/>
    <property type="match status" value="1"/>
</dbReference>
<dbReference type="InterPro" id="IPR006447">
    <property type="entry name" value="Myb_dom_plants"/>
</dbReference>
<evidence type="ECO:0000256" key="1">
    <source>
        <dbReference type="ARBA" id="ARBA00004123"/>
    </source>
</evidence>
<evidence type="ECO:0000259" key="5">
    <source>
        <dbReference type="PROSITE" id="PS51294"/>
    </source>
</evidence>
<keyword evidence="7" id="KW-1185">Reference proteome</keyword>
<sequence length="305" mass="34480">MKRVDRLSSSSSSLGDGEVYSPHFGDHNMKIAAQRMRVYHTNLPADQISLLKSSSSTVVRPYVRSKVPRLRWSADLHRCFVHAVERLGGEDRATPKLILQIMNVKGLTISHIKSHLQMYRSMKHEKRIQEAAMAAKKNDKAKALDTSISYLLYPMKSTATQPNYCQRNDWRMRNMYNSAPYQSNRSSYYIEGIDLKNTSTLEKWNNENSKQNSYIIFTDLVKRGTDNALENNDQGKVLSLVNAGCKSNHPKREDLSGGSESGRDIDATVSLSLKSSSKAYYTQRFRLSDAGNSDVNDVSLELTLT</sequence>
<evidence type="ECO:0000256" key="3">
    <source>
        <dbReference type="ARBA" id="ARBA00023163"/>
    </source>
</evidence>
<dbReference type="InterPro" id="IPR017930">
    <property type="entry name" value="Myb_dom"/>
</dbReference>